<sequence length="310" mass="35325">MSPLSSIQPWDTLIIKPSKKSPVLFRTIVLIFAMVGGVCICSICIKQSNTHTKTEFLNIEVIERPYPDYDIDKSQISYLHYPKPETFSRSGTGWFETLLNSHMNVSFNREIFYVQERKDNMSSIMQTLDRVYNLDWLINSKLDKRQKQYATDHTQVTEALAHAGLKSSNLIVGIDFTKSNEWTGASQNFGRSKFQLKQAKQLIPSLHRQVTSLTGQLQCLAKDLAEDKAIKRFLVRNIVEQVMLGMSKKRVLLTCGAPTIAIRVYRYWFAFVLYSVKRLSETNADDSSQGTGGDGFTLCQILRVAKLKYA</sequence>
<gene>
    <name evidence="1" type="ORF">LOK49_LG04G03156</name>
</gene>
<accession>A0ACC0HUE5</accession>
<proteinExistence type="predicted"/>
<evidence type="ECO:0000313" key="1">
    <source>
        <dbReference type="EMBL" id="KAI8017159.1"/>
    </source>
</evidence>
<dbReference type="EMBL" id="CM045759">
    <property type="protein sequence ID" value="KAI8017159.1"/>
    <property type="molecule type" value="Genomic_DNA"/>
</dbReference>
<name>A0ACC0HUE5_9ERIC</name>
<dbReference type="Proteomes" id="UP001060215">
    <property type="component" value="Chromosome 2"/>
</dbReference>
<keyword evidence="2" id="KW-1185">Reference proteome</keyword>
<organism evidence="1 2">
    <name type="scientific">Camellia lanceoleosa</name>
    <dbReference type="NCBI Taxonomy" id="1840588"/>
    <lineage>
        <taxon>Eukaryota</taxon>
        <taxon>Viridiplantae</taxon>
        <taxon>Streptophyta</taxon>
        <taxon>Embryophyta</taxon>
        <taxon>Tracheophyta</taxon>
        <taxon>Spermatophyta</taxon>
        <taxon>Magnoliopsida</taxon>
        <taxon>eudicotyledons</taxon>
        <taxon>Gunneridae</taxon>
        <taxon>Pentapetalae</taxon>
        <taxon>asterids</taxon>
        <taxon>Ericales</taxon>
        <taxon>Theaceae</taxon>
        <taxon>Camellia</taxon>
    </lineage>
</organism>
<protein>
    <submittedName>
        <fullName evidence="1">Retinoblastoma-related protein</fullName>
    </submittedName>
</protein>
<comment type="caution">
    <text evidence="1">The sequence shown here is derived from an EMBL/GenBank/DDBJ whole genome shotgun (WGS) entry which is preliminary data.</text>
</comment>
<reference evidence="1 2" key="1">
    <citation type="journal article" date="2022" name="Plant J.">
        <title>Chromosome-level genome of Camellia lanceoleosa provides a valuable resource for understanding genome evolution and self-incompatibility.</title>
        <authorList>
            <person name="Gong W."/>
            <person name="Xiao S."/>
            <person name="Wang L."/>
            <person name="Liao Z."/>
            <person name="Chang Y."/>
            <person name="Mo W."/>
            <person name="Hu G."/>
            <person name="Li W."/>
            <person name="Zhao G."/>
            <person name="Zhu H."/>
            <person name="Hu X."/>
            <person name="Ji K."/>
            <person name="Xiang X."/>
            <person name="Song Q."/>
            <person name="Yuan D."/>
            <person name="Jin S."/>
            <person name="Zhang L."/>
        </authorList>
    </citation>
    <scope>NUCLEOTIDE SEQUENCE [LARGE SCALE GENOMIC DNA]</scope>
    <source>
        <strain evidence="1">SQ_2022a</strain>
    </source>
</reference>
<evidence type="ECO:0000313" key="2">
    <source>
        <dbReference type="Proteomes" id="UP001060215"/>
    </source>
</evidence>